<dbReference type="PANTHER" id="PTHR33164">
    <property type="entry name" value="TRANSCRIPTIONAL REGULATOR, MARR FAMILY"/>
    <property type="match status" value="1"/>
</dbReference>
<accession>A0A6N9H7P8</accession>
<proteinExistence type="predicted"/>
<dbReference type="InterPro" id="IPR000835">
    <property type="entry name" value="HTH_MarR-typ"/>
</dbReference>
<dbReference type="Gene3D" id="1.10.10.10">
    <property type="entry name" value="Winged helix-like DNA-binding domain superfamily/Winged helix DNA-binding domain"/>
    <property type="match status" value="1"/>
</dbReference>
<reference evidence="2 3" key="1">
    <citation type="submission" date="2020-01" db="EMBL/GenBank/DDBJ databases">
        <authorList>
            <person name="Deng T."/>
        </authorList>
    </citation>
    <scope>NUCLEOTIDE SEQUENCE [LARGE SCALE GENOMIC DNA]</scope>
    <source>
        <strain evidence="2 3">5221</strain>
    </source>
</reference>
<dbReference type="Proteomes" id="UP000469215">
    <property type="component" value="Unassembled WGS sequence"/>
</dbReference>
<dbReference type="GO" id="GO:0003700">
    <property type="term" value="F:DNA-binding transcription factor activity"/>
    <property type="evidence" value="ECO:0007669"/>
    <property type="project" value="InterPro"/>
</dbReference>
<dbReference type="GO" id="GO:0006950">
    <property type="term" value="P:response to stress"/>
    <property type="evidence" value="ECO:0007669"/>
    <property type="project" value="TreeGrafter"/>
</dbReference>
<dbReference type="InterPro" id="IPR039422">
    <property type="entry name" value="MarR/SlyA-like"/>
</dbReference>
<dbReference type="EMBL" id="WWEQ01000029">
    <property type="protein sequence ID" value="MYM19911.1"/>
    <property type="molecule type" value="Genomic_DNA"/>
</dbReference>
<organism evidence="2 3">
    <name type="scientific">Brevibacterium rongguiense</name>
    <dbReference type="NCBI Taxonomy" id="2695267"/>
    <lineage>
        <taxon>Bacteria</taxon>
        <taxon>Bacillati</taxon>
        <taxon>Actinomycetota</taxon>
        <taxon>Actinomycetes</taxon>
        <taxon>Micrococcales</taxon>
        <taxon>Brevibacteriaceae</taxon>
        <taxon>Brevibacterium</taxon>
    </lineage>
</organism>
<dbReference type="PANTHER" id="PTHR33164:SF99">
    <property type="entry name" value="MARR FAMILY REGULATORY PROTEIN"/>
    <property type="match status" value="1"/>
</dbReference>
<dbReference type="PROSITE" id="PS50995">
    <property type="entry name" value="HTH_MARR_2"/>
    <property type="match status" value="1"/>
</dbReference>
<evidence type="ECO:0000313" key="3">
    <source>
        <dbReference type="Proteomes" id="UP000469215"/>
    </source>
</evidence>
<evidence type="ECO:0000313" key="2">
    <source>
        <dbReference type="EMBL" id="MYM19911.1"/>
    </source>
</evidence>
<keyword evidence="3" id="KW-1185">Reference proteome</keyword>
<feature type="domain" description="HTH marR-type" evidence="1">
    <location>
        <begin position="1"/>
        <end position="147"/>
    </location>
</feature>
<dbReference type="PRINTS" id="PR00598">
    <property type="entry name" value="HTHMARR"/>
</dbReference>
<dbReference type="InterPro" id="IPR036390">
    <property type="entry name" value="WH_DNA-bd_sf"/>
</dbReference>
<dbReference type="SMART" id="SM00347">
    <property type="entry name" value="HTH_MARR"/>
    <property type="match status" value="1"/>
</dbReference>
<dbReference type="SUPFAM" id="SSF46785">
    <property type="entry name" value="Winged helix' DNA-binding domain"/>
    <property type="match status" value="1"/>
</dbReference>
<gene>
    <name evidence="2" type="ORF">GSY69_08010</name>
</gene>
<sequence length="153" mass="17238">MSEPRWLDDGQQRAWRSLLEGFSLLSAELERGLRTRFGIGMGEYEVLVRLSERPDHSMRMAELANGTVMSRSRLTHVVGRMERRGLLERTATAEDGRGVLCSMTEAGWELLKAAAPYHVEDVRENLIDLIDAEDTQALARAMGAVAKHMRGQR</sequence>
<dbReference type="InterPro" id="IPR036388">
    <property type="entry name" value="WH-like_DNA-bd_sf"/>
</dbReference>
<comment type="caution">
    <text evidence="2">The sequence shown here is derived from an EMBL/GenBank/DDBJ whole genome shotgun (WGS) entry which is preliminary data.</text>
</comment>
<name>A0A6N9H7P8_9MICO</name>
<evidence type="ECO:0000259" key="1">
    <source>
        <dbReference type="PROSITE" id="PS50995"/>
    </source>
</evidence>
<dbReference type="AlphaFoldDB" id="A0A6N9H7P8"/>
<dbReference type="RefSeq" id="WP_160953338.1">
    <property type="nucleotide sequence ID" value="NZ_WWEQ01000029.1"/>
</dbReference>
<dbReference type="Pfam" id="PF12802">
    <property type="entry name" value="MarR_2"/>
    <property type="match status" value="1"/>
</dbReference>
<protein>
    <submittedName>
        <fullName evidence="2">MarR family transcriptional regulator</fullName>
    </submittedName>
</protein>